<keyword evidence="2" id="KW-1185">Reference proteome</keyword>
<dbReference type="Proteomes" id="UP001164761">
    <property type="component" value="Chromosome"/>
</dbReference>
<protein>
    <submittedName>
        <fullName evidence="1">Uncharacterized protein</fullName>
    </submittedName>
</protein>
<organism evidence="1 2">
    <name type="scientific">Alicyclobacillus fastidiosus</name>
    <dbReference type="NCBI Taxonomy" id="392011"/>
    <lineage>
        <taxon>Bacteria</taxon>
        <taxon>Bacillati</taxon>
        <taxon>Bacillota</taxon>
        <taxon>Bacilli</taxon>
        <taxon>Bacillales</taxon>
        <taxon>Alicyclobacillaceae</taxon>
        <taxon>Alicyclobacillus</taxon>
    </lineage>
</organism>
<sequence>MRNMIRGRMRERVLGILAEPDVRLMGQMKNGSGMGAVVRCAPLLEMCGVHGTLMDVASESYNKFITYSSSDMFEPHGLVPSVPSVRDIFISVPG</sequence>
<gene>
    <name evidence="1" type="ORF">NZD89_10965</name>
</gene>
<proteinExistence type="predicted"/>
<evidence type="ECO:0000313" key="1">
    <source>
        <dbReference type="EMBL" id="WAH43853.1"/>
    </source>
</evidence>
<name>A0ABY6ZLS9_9BACL</name>
<dbReference type="EMBL" id="CP104067">
    <property type="protein sequence ID" value="WAH43853.1"/>
    <property type="molecule type" value="Genomic_DNA"/>
</dbReference>
<reference evidence="1" key="1">
    <citation type="submission" date="2022-08" db="EMBL/GenBank/DDBJ databases">
        <title>Alicyclobacillus fastidiosus DSM 17978, complete genome.</title>
        <authorList>
            <person name="Wang Q."/>
            <person name="Cai R."/>
            <person name="Wang Z."/>
        </authorList>
    </citation>
    <scope>NUCLEOTIDE SEQUENCE</scope>
    <source>
        <strain evidence="1">DSM 17978</strain>
    </source>
</reference>
<evidence type="ECO:0000313" key="2">
    <source>
        <dbReference type="Proteomes" id="UP001164761"/>
    </source>
</evidence>
<dbReference type="RefSeq" id="WP_268007759.1">
    <property type="nucleotide sequence ID" value="NZ_BSUT01000001.1"/>
</dbReference>
<accession>A0ABY6ZLS9</accession>